<dbReference type="AlphaFoldDB" id="B0D545"/>
<feature type="chain" id="PRO_5002748473" evidence="1">
    <location>
        <begin position="20"/>
        <end position="177"/>
    </location>
</feature>
<reference evidence="2 3" key="1">
    <citation type="journal article" date="2008" name="Nature">
        <title>The genome of Laccaria bicolor provides insights into mycorrhizal symbiosis.</title>
        <authorList>
            <person name="Martin F."/>
            <person name="Aerts A."/>
            <person name="Ahren D."/>
            <person name="Brun A."/>
            <person name="Danchin E.G.J."/>
            <person name="Duchaussoy F."/>
            <person name="Gibon J."/>
            <person name="Kohler A."/>
            <person name="Lindquist E."/>
            <person name="Pereda V."/>
            <person name="Salamov A."/>
            <person name="Shapiro H.J."/>
            <person name="Wuyts J."/>
            <person name="Blaudez D."/>
            <person name="Buee M."/>
            <person name="Brokstein P."/>
            <person name="Canbaeck B."/>
            <person name="Cohen D."/>
            <person name="Courty P.E."/>
            <person name="Coutinho P.M."/>
            <person name="Delaruelle C."/>
            <person name="Detter J.C."/>
            <person name="Deveau A."/>
            <person name="DiFazio S."/>
            <person name="Duplessis S."/>
            <person name="Fraissinet-Tachet L."/>
            <person name="Lucic E."/>
            <person name="Frey-Klett P."/>
            <person name="Fourrey C."/>
            <person name="Feussner I."/>
            <person name="Gay G."/>
            <person name="Grimwood J."/>
            <person name="Hoegger P.J."/>
            <person name="Jain P."/>
            <person name="Kilaru S."/>
            <person name="Labbe J."/>
            <person name="Lin Y.C."/>
            <person name="Legue V."/>
            <person name="Le Tacon F."/>
            <person name="Marmeisse R."/>
            <person name="Melayah D."/>
            <person name="Montanini B."/>
            <person name="Muratet M."/>
            <person name="Nehls U."/>
            <person name="Niculita-Hirzel H."/>
            <person name="Oudot-Le Secq M.P."/>
            <person name="Peter M."/>
            <person name="Quesneville H."/>
            <person name="Rajashekar B."/>
            <person name="Reich M."/>
            <person name="Rouhier N."/>
            <person name="Schmutz J."/>
            <person name="Yin T."/>
            <person name="Chalot M."/>
            <person name="Henrissat B."/>
            <person name="Kuees U."/>
            <person name="Lucas S."/>
            <person name="Van de Peer Y."/>
            <person name="Podila G.K."/>
            <person name="Polle A."/>
            <person name="Pukkila P.J."/>
            <person name="Richardson P.M."/>
            <person name="Rouze P."/>
            <person name="Sanders I.R."/>
            <person name="Stajich J.E."/>
            <person name="Tunlid A."/>
            <person name="Tuskan G."/>
            <person name="Grigoriev I.V."/>
        </authorList>
    </citation>
    <scope>NUCLEOTIDE SEQUENCE [LARGE SCALE GENOMIC DNA]</scope>
    <source>
        <strain evidence="3">S238N-H82 / ATCC MYA-4686</strain>
    </source>
</reference>
<evidence type="ECO:0000256" key="1">
    <source>
        <dbReference type="SAM" id="SignalP"/>
    </source>
</evidence>
<proteinExistence type="predicted"/>
<organism evidence="3">
    <name type="scientific">Laccaria bicolor (strain S238N-H82 / ATCC MYA-4686)</name>
    <name type="common">Bicoloured deceiver</name>
    <name type="synonym">Laccaria laccata var. bicolor</name>
    <dbReference type="NCBI Taxonomy" id="486041"/>
    <lineage>
        <taxon>Eukaryota</taxon>
        <taxon>Fungi</taxon>
        <taxon>Dikarya</taxon>
        <taxon>Basidiomycota</taxon>
        <taxon>Agaricomycotina</taxon>
        <taxon>Agaricomycetes</taxon>
        <taxon>Agaricomycetidae</taxon>
        <taxon>Agaricales</taxon>
        <taxon>Agaricineae</taxon>
        <taxon>Hydnangiaceae</taxon>
        <taxon>Laccaria</taxon>
    </lineage>
</organism>
<dbReference type="OrthoDB" id="3015819at2759"/>
<dbReference type="RefSeq" id="XP_001879122.1">
    <property type="nucleotide sequence ID" value="XM_001879087.1"/>
</dbReference>
<feature type="signal peptide" evidence="1">
    <location>
        <begin position="1"/>
        <end position="19"/>
    </location>
</feature>
<dbReference type="HOGENOM" id="CLU_1518115_0_0_1"/>
<keyword evidence="1" id="KW-0732">Signal</keyword>
<dbReference type="EMBL" id="DS547097">
    <property type="protein sequence ID" value="EDR10672.1"/>
    <property type="molecule type" value="Genomic_DNA"/>
</dbReference>
<evidence type="ECO:0000313" key="3">
    <source>
        <dbReference type="Proteomes" id="UP000001194"/>
    </source>
</evidence>
<name>B0D545_LACBS</name>
<dbReference type="InParanoid" id="B0D545"/>
<accession>B0D545</accession>
<keyword evidence="3" id="KW-1185">Reference proteome</keyword>
<sequence>MALTSFLFLLLLLTLLAAANPVVVNWSPVTLPLARFINFTGVHNLLQHDQACAQVLKNRAFGRGSTPAAIIDEPATNRLVSYITSVGFGSQLANEHLMPPPSIRLALARHNTQIYCVVDQIEFIVHPLQCHHPQHEEQTLQHILPHKRDCPSQVRAVLPKGIHVGLDVYHVLSDVDL</sequence>
<dbReference type="Proteomes" id="UP000001194">
    <property type="component" value="Unassembled WGS sequence"/>
</dbReference>
<protein>
    <submittedName>
        <fullName evidence="2">Predicted protein</fullName>
    </submittedName>
</protein>
<evidence type="ECO:0000313" key="2">
    <source>
        <dbReference type="EMBL" id="EDR10672.1"/>
    </source>
</evidence>
<dbReference type="GeneID" id="6074676"/>
<dbReference type="KEGG" id="lbc:LACBIDRAFT_317413"/>
<gene>
    <name evidence="2" type="ORF">LACBIDRAFT_317413</name>
</gene>